<evidence type="ECO:0000256" key="1">
    <source>
        <dbReference type="SAM" id="Phobius"/>
    </source>
</evidence>
<proteinExistence type="predicted"/>
<feature type="transmembrane region" description="Helical" evidence="1">
    <location>
        <begin position="6"/>
        <end position="29"/>
    </location>
</feature>
<gene>
    <name evidence="2" type="ORF">BACI71_110276</name>
</gene>
<accession>A0A653Q1Z4</accession>
<dbReference type="AlphaFoldDB" id="A0A653Q1Z4"/>
<evidence type="ECO:0000313" key="2">
    <source>
        <dbReference type="EMBL" id="VXB35803.1"/>
    </source>
</evidence>
<protein>
    <submittedName>
        <fullName evidence="2">Uncharacterized protein</fullName>
    </submittedName>
</protein>
<name>A0A653Q1Z4_BACMY</name>
<reference evidence="2 3" key="1">
    <citation type="submission" date="2019-10" db="EMBL/GenBank/DDBJ databases">
        <authorList>
            <person name="Karimi E."/>
        </authorList>
    </citation>
    <scope>NUCLEOTIDE SEQUENCE [LARGE SCALE GENOMIC DNA]</scope>
    <source>
        <strain evidence="2">Bacillus sp. 71</strain>
    </source>
</reference>
<keyword evidence="1" id="KW-1133">Transmembrane helix</keyword>
<organism evidence="2 3">
    <name type="scientific">Bacillus mycoides</name>
    <dbReference type="NCBI Taxonomy" id="1405"/>
    <lineage>
        <taxon>Bacteria</taxon>
        <taxon>Bacillati</taxon>
        <taxon>Bacillota</taxon>
        <taxon>Bacilli</taxon>
        <taxon>Bacillales</taxon>
        <taxon>Bacillaceae</taxon>
        <taxon>Bacillus</taxon>
        <taxon>Bacillus cereus group</taxon>
    </lineage>
</organism>
<feature type="transmembrane region" description="Helical" evidence="1">
    <location>
        <begin position="49"/>
        <end position="67"/>
    </location>
</feature>
<evidence type="ECO:0000313" key="3">
    <source>
        <dbReference type="Proteomes" id="UP000437562"/>
    </source>
</evidence>
<keyword evidence="1" id="KW-0812">Transmembrane</keyword>
<dbReference type="EMBL" id="CABWMC010000003">
    <property type="protein sequence ID" value="VXB35803.1"/>
    <property type="molecule type" value="Genomic_DNA"/>
</dbReference>
<sequence>MKIKVPQFYITTLFCSSFSLLKFFISFFLLDILPKKGVGYMQNSIHKQILFLFFLFLILVIVFSFILHTPKDVVPNSLSVYKLLLSYCRY</sequence>
<dbReference type="Proteomes" id="UP000437562">
    <property type="component" value="Unassembled WGS sequence"/>
</dbReference>
<keyword evidence="1" id="KW-0472">Membrane</keyword>